<keyword evidence="5 14" id="KW-0285">Flavoprotein</keyword>
<comment type="function">
    <text evidence="2">Required for the assembly of the mitochondrial respiratory chain complex IV (CIV), also known as cytochrome c oxidase. May participate in merging the COX1 and COX2 assembly lines.</text>
</comment>
<dbReference type="Pfam" id="PF04777">
    <property type="entry name" value="Evr1_Alr"/>
    <property type="match status" value="1"/>
</dbReference>
<evidence type="ECO:0000256" key="2">
    <source>
        <dbReference type="ARBA" id="ARBA00002490"/>
    </source>
</evidence>
<dbReference type="GO" id="GO:0005743">
    <property type="term" value="C:mitochondrial inner membrane"/>
    <property type="evidence" value="ECO:0007669"/>
    <property type="project" value="UniProtKB-SubCell"/>
</dbReference>
<name>A0A177V7F0_9BASI</name>
<evidence type="ECO:0000256" key="8">
    <source>
        <dbReference type="ARBA" id="ARBA00022827"/>
    </source>
</evidence>
<comment type="caution">
    <text evidence="18">The sequence shown here is derived from an EMBL/GenBank/DDBJ whole genome shotgun (WGS) entry which is preliminary data.</text>
</comment>
<proteinExistence type="inferred from homology"/>
<keyword evidence="13" id="KW-1015">Disulfide bond</keyword>
<dbReference type="Pfam" id="PF14138">
    <property type="entry name" value="COX16"/>
    <property type="match status" value="1"/>
</dbReference>
<keyword evidence="10 14" id="KW-0560">Oxidoreductase</keyword>
<keyword evidence="11" id="KW-0496">Mitochondrion</keyword>
<evidence type="ECO:0000256" key="4">
    <source>
        <dbReference type="ARBA" id="ARBA00008370"/>
    </source>
</evidence>
<comment type="cofactor">
    <cofactor evidence="1 14">
        <name>FAD</name>
        <dbReference type="ChEBI" id="CHEBI:57692"/>
    </cofactor>
</comment>
<gene>
    <name evidence="18" type="ORF">A4X03_0g3822</name>
    <name evidence="17" type="ORF">JKIAZH3_G9312</name>
</gene>
<evidence type="ECO:0000256" key="5">
    <source>
        <dbReference type="ARBA" id="ARBA00022630"/>
    </source>
</evidence>
<dbReference type="InterPro" id="IPR017905">
    <property type="entry name" value="ERV/ALR_sulphydryl_oxidase"/>
</dbReference>
<feature type="region of interest" description="Disordered" evidence="15">
    <location>
        <begin position="100"/>
        <end position="198"/>
    </location>
</feature>
<keyword evidence="8 14" id="KW-0274">FAD</keyword>
<evidence type="ECO:0000313" key="19">
    <source>
        <dbReference type="Proteomes" id="UP000077671"/>
    </source>
</evidence>
<evidence type="ECO:0000313" key="17">
    <source>
        <dbReference type="EMBL" id="CAD6896253.1"/>
    </source>
</evidence>
<feature type="transmembrane region" description="Helical" evidence="14">
    <location>
        <begin position="31"/>
        <end position="50"/>
    </location>
</feature>
<feature type="region of interest" description="Disordered" evidence="15">
    <location>
        <begin position="216"/>
        <end position="246"/>
    </location>
</feature>
<evidence type="ECO:0000256" key="7">
    <source>
        <dbReference type="ARBA" id="ARBA00022792"/>
    </source>
</evidence>
<reference evidence="17" key="3">
    <citation type="submission" date="2020-10" db="EMBL/GenBank/DDBJ databases">
        <authorList>
            <person name="Sedaghatjoo S."/>
        </authorList>
    </citation>
    <scope>NUCLEOTIDE SEQUENCE</scope>
    <source>
        <strain evidence="17">AZH3</strain>
    </source>
</reference>
<evidence type="ECO:0000256" key="1">
    <source>
        <dbReference type="ARBA" id="ARBA00001974"/>
    </source>
</evidence>
<sequence>MPTFSSKPIGPRRGSSGFLARVSPRISKHPILFFGLPFVITITASSFLLAQLTQTRYDYNATKVQTVTKEEELRMSKDRRRVDVREEYFRLSAETSEEDWDQWEPVRVPRPEGTPEWGVAPGMQATSAASSDPSKKRGWFGWLRPKPIEAEGRWPSEAQRREDQQRIPRSGSGQATDNNDEERRPSSLAPGVVLGPDGKPCRACNSKLAFAAAMKGTTGMGSPPKTKPVPAATTDAEGSNSSKTATAAAATQIGECPPDVEELGHATWTFLHSAAAYYPPNPSPAQQTSMRNLLQALPDVYPCSSCAQALSEEYAREKREGRGWEARDGITLESAVRGGDGRLSIWLCGLHNEVNARLGKPLFDCSEARLRQRWREGPPDGRCD</sequence>
<dbReference type="Proteomes" id="UP000077671">
    <property type="component" value="Unassembled WGS sequence"/>
</dbReference>
<evidence type="ECO:0000256" key="6">
    <source>
        <dbReference type="ARBA" id="ARBA00022692"/>
    </source>
</evidence>
<evidence type="ECO:0000256" key="14">
    <source>
        <dbReference type="RuleBase" id="RU371123"/>
    </source>
</evidence>
<dbReference type="Gene3D" id="1.20.120.310">
    <property type="entry name" value="ERV/ALR sulfhydryl oxidase domain"/>
    <property type="match status" value="1"/>
</dbReference>
<dbReference type="PANTHER" id="PTHR12645:SF0">
    <property type="entry name" value="FAD-LINKED SULFHYDRYL OXIDASE ALR"/>
    <property type="match status" value="1"/>
</dbReference>
<evidence type="ECO:0000259" key="16">
    <source>
        <dbReference type="PROSITE" id="PS51324"/>
    </source>
</evidence>
<dbReference type="SUPFAM" id="SSF69000">
    <property type="entry name" value="FAD-dependent thiol oxidase"/>
    <property type="match status" value="1"/>
</dbReference>
<evidence type="ECO:0000256" key="3">
    <source>
        <dbReference type="ARBA" id="ARBA00004434"/>
    </source>
</evidence>
<comment type="similarity">
    <text evidence="4">Belongs to the COX16 family.</text>
</comment>
<evidence type="ECO:0000256" key="15">
    <source>
        <dbReference type="SAM" id="MobiDB-lite"/>
    </source>
</evidence>
<dbReference type="InterPro" id="IPR039799">
    <property type="entry name" value="ALR/ERV"/>
</dbReference>
<dbReference type="PROSITE" id="PS51324">
    <property type="entry name" value="ERV_ALR"/>
    <property type="match status" value="1"/>
</dbReference>
<dbReference type="Gene3D" id="4.10.320.60">
    <property type="match status" value="1"/>
</dbReference>
<dbReference type="EMBL" id="LWDD02000470">
    <property type="protein sequence ID" value="KAE8260431.1"/>
    <property type="molecule type" value="Genomic_DNA"/>
</dbReference>
<reference evidence="18" key="2">
    <citation type="journal article" date="2019" name="IMA Fungus">
        <title>Genome sequencing and comparison of five Tilletia species to identify candidate genes for the detection of regulated species infecting wheat.</title>
        <authorList>
            <person name="Nguyen H.D.T."/>
            <person name="Sultana T."/>
            <person name="Kesanakurti P."/>
            <person name="Hambleton S."/>
        </authorList>
    </citation>
    <scope>NUCLEOTIDE SEQUENCE</scope>
    <source>
        <strain evidence="18">DAOMC 238032</strain>
    </source>
</reference>
<dbReference type="InterPro" id="IPR036774">
    <property type="entry name" value="ERV/ALR_sulphydryl_oxid_sf"/>
</dbReference>
<comment type="catalytic activity">
    <reaction evidence="14">
        <text>2 R'C(R)SH + O2 = R'C(R)S-S(R)CR' + H2O2</text>
        <dbReference type="Rhea" id="RHEA:17357"/>
        <dbReference type="ChEBI" id="CHEBI:15379"/>
        <dbReference type="ChEBI" id="CHEBI:16240"/>
        <dbReference type="ChEBI" id="CHEBI:16520"/>
        <dbReference type="ChEBI" id="CHEBI:17412"/>
        <dbReference type="EC" id="1.8.3.2"/>
    </reaction>
</comment>
<evidence type="ECO:0000313" key="20">
    <source>
        <dbReference type="Proteomes" id="UP000836402"/>
    </source>
</evidence>
<evidence type="ECO:0000256" key="10">
    <source>
        <dbReference type="ARBA" id="ARBA00023002"/>
    </source>
</evidence>
<dbReference type="Proteomes" id="UP000836402">
    <property type="component" value="Unassembled WGS sequence"/>
</dbReference>
<dbReference type="EMBL" id="CAJHJG010000024">
    <property type="protein sequence ID" value="CAD6896253.1"/>
    <property type="molecule type" value="Genomic_DNA"/>
</dbReference>
<accession>A0A177V7F0</accession>
<evidence type="ECO:0000256" key="9">
    <source>
        <dbReference type="ARBA" id="ARBA00022989"/>
    </source>
</evidence>
<keyword evidence="7" id="KW-0999">Mitochondrion inner membrane</keyword>
<evidence type="ECO:0000313" key="18">
    <source>
        <dbReference type="EMBL" id="KAE8260431.1"/>
    </source>
</evidence>
<dbReference type="AlphaFoldDB" id="A0A177V7F0"/>
<evidence type="ECO:0000256" key="13">
    <source>
        <dbReference type="ARBA" id="ARBA00023157"/>
    </source>
</evidence>
<evidence type="ECO:0000256" key="12">
    <source>
        <dbReference type="ARBA" id="ARBA00023136"/>
    </source>
</evidence>
<organism evidence="18 19">
    <name type="scientific">Tilletia caries</name>
    <name type="common">wheat bunt fungus</name>
    <dbReference type="NCBI Taxonomy" id="13290"/>
    <lineage>
        <taxon>Eukaryota</taxon>
        <taxon>Fungi</taxon>
        <taxon>Dikarya</taxon>
        <taxon>Basidiomycota</taxon>
        <taxon>Ustilaginomycotina</taxon>
        <taxon>Exobasidiomycetes</taxon>
        <taxon>Tilletiales</taxon>
        <taxon>Tilletiaceae</taxon>
        <taxon>Tilletia</taxon>
    </lineage>
</organism>
<keyword evidence="6 14" id="KW-0812">Transmembrane</keyword>
<keyword evidence="20" id="KW-1185">Reference proteome</keyword>
<protein>
    <recommendedName>
        <fullName evidence="14">Sulfhydryl oxidase</fullName>
        <ecNumber evidence="14">1.8.3.2</ecNumber>
    </recommendedName>
</protein>
<reference evidence="18" key="1">
    <citation type="submission" date="2016-04" db="EMBL/GenBank/DDBJ databases">
        <authorList>
            <person name="Nguyen H.D."/>
            <person name="Kesanakurti P."/>
            <person name="Cullis J."/>
            <person name="Levesque C.A."/>
            <person name="Hambleton S."/>
        </authorList>
    </citation>
    <scope>NUCLEOTIDE SEQUENCE</scope>
    <source>
        <strain evidence="18">DAOMC 238032</strain>
    </source>
</reference>
<keyword evidence="12 14" id="KW-0472">Membrane</keyword>
<dbReference type="PANTHER" id="PTHR12645">
    <property type="entry name" value="ALR/ERV"/>
    <property type="match status" value="1"/>
</dbReference>
<dbReference type="GO" id="GO:0016971">
    <property type="term" value="F:flavin-dependent sulfhydryl oxidase activity"/>
    <property type="evidence" value="ECO:0007669"/>
    <property type="project" value="InterPro"/>
</dbReference>
<comment type="subcellular location">
    <subcellularLocation>
        <location evidence="3">Mitochondrion inner membrane</location>
        <topology evidence="3">Single-pass membrane protein</topology>
    </subcellularLocation>
</comment>
<dbReference type="GO" id="GO:0050660">
    <property type="term" value="F:flavin adenine dinucleotide binding"/>
    <property type="evidence" value="ECO:0007669"/>
    <property type="project" value="TreeGrafter"/>
</dbReference>
<feature type="domain" description="ERV/ALR sulfhydryl oxidase" evidence="16">
    <location>
        <begin position="256"/>
        <end position="374"/>
    </location>
</feature>
<evidence type="ECO:0000256" key="11">
    <source>
        <dbReference type="ARBA" id="ARBA00023128"/>
    </source>
</evidence>
<keyword evidence="9 14" id="KW-1133">Transmembrane helix</keyword>
<dbReference type="EC" id="1.8.3.2" evidence="14"/>
<feature type="compositionally biased region" description="Basic and acidic residues" evidence="15">
    <location>
        <begin position="146"/>
        <end position="166"/>
    </location>
</feature>
<dbReference type="InterPro" id="IPR020164">
    <property type="entry name" value="Cyt_c_Oxase_assmbl_COX16"/>
</dbReference>